<name>A0A3S0KXE1_9PROT</name>
<dbReference type="PANTHER" id="PTHR28255:SF1">
    <property type="entry name" value="UPF0303 PROTEIN YBR137W"/>
    <property type="match status" value="1"/>
</dbReference>
<reference evidence="1 2" key="1">
    <citation type="submission" date="2018-12" db="EMBL/GenBank/DDBJ databases">
        <authorList>
            <person name="Yang Y."/>
        </authorList>
    </citation>
    <scope>NUCLEOTIDE SEQUENCE [LARGE SCALE GENOMIC DNA]</scope>
    <source>
        <strain evidence="1 2">L-25-5w-1</strain>
    </source>
</reference>
<evidence type="ECO:0008006" key="3">
    <source>
        <dbReference type="Google" id="ProtNLM"/>
    </source>
</evidence>
<sequence>MTPDQHAARRADIEAEENRLTFDRFDFAQAWAIGQALVAAAPAPVAIRIVVGGRVLFAAALDGTCASNDAWLDLKFAALAHFGRSTLWLHHDLRARERTLAANPSVQRPMADHGGVFPIRIGAQMVGGIGVSGLPHEADHALIVGVLDQLAQAAHGQPQR</sequence>
<dbReference type="InterPro" id="IPR005624">
    <property type="entry name" value="PduO/GlcC-like"/>
</dbReference>
<dbReference type="SUPFAM" id="SSF143744">
    <property type="entry name" value="GlcG-like"/>
    <property type="match status" value="1"/>
</dbReference>
<evidence type="ECO:0000313" key="1">
    <source>
        <dbReference type="EMBL" id="RTR18844.1"/>
    </source>
</evidence>
<dbReference type="OrthoDB" id="9815315at2"/>
<keyword evidence="2" id="KW-1185">Reference proteome</keyword>
<organism evidence="1 2">
    <name type="scientific">Azospirillum griseum</name>
    <dbReference type="NCBI Taxonomy" id="2496639"/>
    <lineage>
        <taxon>Bacteria</taxon>
        <taxon>Pseudomonadati</taxon>
        <taxon>Pseudomonadota</taxon>
        <taxon>Alphaproteobacteria</taxon>
        <taxon>Rhodospirillales</taxon>
        <taxon>Azospirillaceae</taxon>
        <taxon>Azospirillum</taxon>
    </lineage>
</organism>
<accession>A0A3S0KXE1</accession>
<dbReference type="InterPro" id="IPR010371">
    <property type="entry name" value="YBR137W-like"/>
</dbReference>
<protein>
    <recommendedName>
        <fullName evidence="3">Heme-degrading domain-containing protein</fullName>
    </recommendedName>
</protein>
<comment type="caution">
    <text evidence="1">The sequence shown here is derived from an EMBL/GenBank/DDBJ whole genome shotgun (WGS) entry which is preliminary data.</text>
</comment>
<dbReference type="InterPro" id="IPR038084">
    <property type="entry name" value="PduO/GlcC-like_sf"/>
</dbReference>
<gene>
    <name evidence="1" type="ORF">EJ903_14490</name>
</gene>
<dbReference type="RefSeq" id="WP_126616646.1">
    <property type="nucleotide sequence ID" value="NZ_JBHUCY010000038.1"/>
</dbReference>
<dbReference type="Pfam" id="PF03928">
    <property type="entry name" value="HbpS-like"/>
    <property type="match status" value="1"/>
</dbReference>
<dbReference type="PANTHER" id="PTHR28255">
    <property type="match status" value="1"/>
</dbReference>
<dbReference type="EMBL" id="RXMA01000013">
    <property type="protein sequence ID" value="RTR18844.1"/>
    <property type="molecule type" value="Genomic_DNA"/>
</dbReference>
<evidence type="ECO:0000313" key="2">
    <source>
        <dbReference type="Proteomes" id="UP000277007"/>
    </source>
</evidence>
<dbReference type="AlphaFoldDB" id="A0A3S0KXE1"/>
<dbReference type="Proteomes" id="UP000277007">
    <property type="component" value="Unassembled WGS sequence"/>
</dbReference>
<proteinExistence type="predicted"/>
<dbReference type="Gene3D" id="3.30.450.150">
    <property type="entry name" value="Haem-degrading domain"/>
    <property type="match status" value="1"/>
</dbReference>